<name>A0A4Q7MWN8_9BACT</name>
<sequence>MLRENRYKKKTILGQDGNALLMLLAVIAILFCIFKFLFLVYKMSDWQEIEYYTNILDWFRMPGNFGSFLSRPWTLVTYMFVHDGVWDLIANVLWLWAFGFIFQDLTGNNKLVPLFIYGGLLGGVIFLTVANLMPAMAPALPGLRLEGASAGLMAIAIATTILAPNYRIFPMINGGIPLWILTLVYIALTFSRGINIQNTPVLFAHLGAAGMGWLFVHQLKRGHDWSLWLNEAYDWATNLFNPDRKNWKKTAKDDLYYNSKGTQPYKKIPNITQKRIDEILDKINQQGYRYLTEEEKEILKRAAEDEEL</sequence>
<feature type="domain" description="DUF6576" evidence="7">
    <location>
        <begin position="271"/>
        <end position="301"/>
    </location>
</feature>
<evidence type="ECO:0000256" key="1">
    <source>
        <dbReference type="ARBA" id="ARBA00004141"/>
    </source>
</evidence>
<dbReference type="GO" id="GO:0016020">
    <property type="term" value="C:membrane"/>
    <property type="evidence" value="ECO:0007669"/>
    <property type="project" value="UniProtKB-SubCell"/>
</dbReference>
<dbReference type="EMBL" id="SGXA01000002">
    <property type="protein sequence ID" value="RZS71583.1"/>
    <property type="molecule type" value="Genomic_DNA"/>
</dbReference>
<keyword evidence="9" id="KW-1185">Reference proteome</keyword>
<dbReference type="InterPro" id="IPR035952">
    <property type="entry name" value="Rhomboid-like_sf"/>
</dbReference>
<dbReference type="InterPro" id="IPR022764">
    <property type="entry name" value="Peptidase_S54_rhomboid_dom"/>
</dbReference>
<dbReference type="Proteomes" id="UP000293874">
    <property type="component" value="Unassembled WGS sequence"/>
</dbReference>
<evidence type="ECO:0000259" key="7">
    <source>
        <dbReference type="Pfam" id="PF20216"/>
    </source>
</evidence>
<feature type="transmembrane region" description="Helical" evidence="5">
    <location>
        <begin position="145"/>
        <end position="164"/>
    </location>
</feature>
<keyword evidence="4 5" id="KW-0472">Membrane</keyword>
<evidence type="ECO:0000256" key="3">
    <source>
        <dbReference type="ARBA" id="ARBA00022989"/>
    </source>
</evidence>
<protein>
    <submittedName>
        <fullName evidence="8">Membrane associated rhomboid family serine protease</fullName>
    </submittedName>
</protein>
<evidence type="ECO:0000313" key="9">
    <source>
        <dbReference type="Proteomes" id="UP000293874"/>
    </source>
</evidence>
<comment type="subcellular location">
    <subcellularLocation>
        <location evidence="1">Membrane</location>
        <topology evidence="1">Multi-pass membrane protein</topology>
    </subcellularLocation>
</comment>
<dbReference type="InterPro" id="IPR046483">
    <property type="entry name" value="DUF6576"/>
</dbReference>
<dbReference type="AlphaFoldDB" id="A0A4Q7MWN8"/>
<evidence type="ECO:0000256" key="2">
    <source>
        <dbReference type="ARBA" id="ARBA00022692"/>
    </source>
</evidence>
<dbReference type="Pfam" id="PF01694">
    <property type="entry name" value="Rhomboid"/>
    <property type="match status" value="1"/>
</dbReference>
<dbReference type="SUPFAM" id="SSF144091">
    <property type="entry name" value="Rhomboid-like"/>
    <property type="match status" value="1"/>
</dbReference>
<dbReference type="GO" id="GO:0006508">
    <property type="term" value="P:proteolysis"/>
    <property type="evidence" value="ECO:0007669"/>
    <property type="project" value="UniProtKB-KW"/>
</dbReference>
<organism evidence="8 9">
    <name type="scientific">Pseudobacter ginsenosidimutans</name>
    <dbReference type="NCBI Taxonomy" id="661488"/>
    <lineage>
        <taxon>Bacteria</taxon>
        <taxon>Pseudomonadati</taxon>
        <taxon>Bacteroidota</taxon>
        <taxon>Chitinophagia</taxon>
        <taxon>Chitinophagales</taxon>
        <taxon>Chitinophagaceae</taxon>
        <taxon>Pseudobacter</taxon>
    </lineage>
</organism>
<accession>A0A4Q7MWN8</accession>
<dbReference type="PANTHER" id="PTHR43066">
    <property type="entry name" value="RHOMBOID-RELATED PROTEIN"/>
    <property type="match status" value="1"/>
</dbReference>
<reference evidence="8 9" key="1">
    <citation type="submission" date="2019-02" db="EMBL/GenBank/DDBJ databases">
        <title>Genomic Encyclopedia of Type Strains, Phase IV (KMG-IV): sequencing the most valuable type-strain genomes for metagenomic binning, comparative biology and taxonomic classification.</title>
        <authorList>
            <person name="Goeker M."/>
        </authorList>
    </citation>
    <scope>NUCLEOTIDE SEQUENCE [LARGE SCALE GENOMIC DNA]</scope>
    <source>
        <strain evidence="8 9">DSM 18116</strain>
    </source>
</reference>
<gene>
    <name evidence="8" type="ORF">EV199_3488</name>
</gene>
<keyword evidence="2 5" id="KW-0812">Transmembrane</keyword>
<evidence type="ECO:0000256" key="4">
    <source>
        <dbReference type="ARBA" id="ARBA00023136"/>
    </source>
</evidence>
<keyword evidence="3 5" id="KW-1133">Transmembrane helix</keyword>
<evidence type="ECO:0000313" key="8">
    <source>
        <dbReference type="EMBL" id="RZS71583.1"/>
    </source>
</evidence>
<dbReference type="Pfam" id="PF20216">
    <property type="entry name" value="DUF6576"/>
    <property type="match status" value="1"/>
</dbReference>
<dbReference type="Gene3D" id="1.20.1540.10">
    <property type="entry name" value="Rhomboid-like"/>
    <property type="match status" value="1"/>
</dbReference>
<feature type="transmembrane region" description="Helical" evidence="5">
    <location>
        <begin position="84"/>
        <end position="102"/>
    </location>
</feature>
<evidence type="ECO:0000259" key="6">
    <source>
        <dbReference type="Pfam" id="PF01694"/>
    </source>
</evidence>
<feature type="transmembrane region" description="Helical" evidence="5">
    <location>
        <begin position="114"/>
        <end position="133"/>
    </location>
</feature>
<keyword evidence="8" id="KW-0645">Protease</keyword>
<dbReference type="GO" id="GO:0004252">
    <property type="term" value="F:serine-type endopeptidase activity"/>
    <property type="evidence" value="ECO:0007669"/>
    <property type="project" value="InterPro"/>
</dbReference>
<comment type="caution">
    <text evidence="8">The sequence shown here is derived from an EMBL/GenBank/DDBJ whole genome shotgun (WGS) entry which is preliminary data.</text>
</comment>
<feature type="domain" description="Peptidase S54 rhomboid" evidence="6">
    <location>
        <begin position="71"/>
        <end position="216"/>
    </location>
</feature>
<dbReference type="RefSeq" id="WP_130542073.1">
    <property type="nucleotide sequence ID" value="NZ_CP042431.1"/>
</dbReference>
<dbReference type="PANTHER" id="PTHR43066:SF11">
    <property type="entry name" value="PEPTIDASE S54 RHOMBOID DOMAIN-CONTAINING PROTEIN"/>
    <property type="match status" value="1"/>
</dbReference>
<keyword evidence="8" id="KW-0378">Hydrolase</keyword>
<feature type="transmembrane region" description="Helical" evidence="5">
    <location>
        <begin position="176"/>
        <end position="194"/>
    </location>
</feature>
<evidence type="ECO:0000256" key="5">
    <source>
        <dbReference type="SAM" id="Phobius"/>
    </source>
</evidence>
<proteinExistence type="predicted"/>
<feature type="transmembrane region" description="Helical" evidence="5">
    <location>
        <begin position="20"/>
        <end position="41"/>
    </location>
</feature>
<dbReference type="OrthoDB" id="680602at2"/>